<dbReference type="GO" id="GO:0046872">
    <property type="term" value="F:metal ion binding"/>
    <property type="evidence" value="ECO:0007669"/>
    <property type="project" value="UniProtKB-KW"/>
</dbReference>
<dbReference type="CDD" id="cd01335">
    <property type="entry name" value="Radical_SAM"/>
    <property type="match status" value="1"/>
</dbReference>
<dbReference type="Gene3D" id="3.40.50.12160">
    <property type="entry name" value="Methylthiotransferase, N-terminal domain"/>
    <property type="match status" value="1"/>
</dbReference>
<dbReference type="InterPro" id="IPR005839">
    <property type="entry name" value="Methylthiotransferase"/>
</dbReference>
<comment type="cofactor">
    <cofactor evidence="1">
        <name>[4Fe-4S] cluster</name>
        <dbReference type="ChEBI" id="CHEBI:49883"/>
    </cofactor>
</comment>
<keyword evidence="6" id="KW-0411">Iron-sulfur</keyword>
<dbReference type="PROSITE" id="PS51449">
    <property type="entry name" value="MTTASE_N"/>
    <property type="match status" value="1"/>
</dbReference>
<feature type="domain" description="Radical SAM core" evidence="9">
    <location>
        <begin position="129"/>
        <end position="362"/>
    </location>
</feature>
<keyword evidence="2" id="KW-0004">4Fe-4S</keyword>
<dbReference type="SFLD" id="SFLDS00029">
    <property type="entry name" value="Radical_SAM"/>
    <property type="match status" value="1"/>
</dbReference>
<name>A0A381V6V9_9ZZZZ</name>
<feature type="domain" description="MTTase N-terminal" evidence="8">
    <location>
        <begin position="1"/>
        <end position="113"/>
    </location>
</feature>
<dbReference type="SFLD" id="SFLDG01082">
    <property type="entry name" value="B12-binding_domain_containing"/>
    <property type="match status" value="1"/>
</dbReference>
<dbReference type="GO" id="GO:0005829">
    <property type="term" value="C:cytosol"/>
    <property type="evidence" value="ECO:0007669"/>
    <property type="project" value="TreeGrafter"/>
</dbReference>
<keyword evidence="3" id="KW-0949">S-adenosyl-L-methionine</keyword>
<dbReference type="InterPro" id="IPR006638">
    <property type="entry name" value="Elp3/MiaA/NifB-like_rSAM"/>
</dbReference>
<keyword evidence="5" id="KW-0408">Iron</keyword>
<dbReference type="InterPro" id="IPR020612">
    <property type="entry name" value="Methylthiotransferase_CS"/>
</dbReference>
<protein>
    <submittedName>
        <fullName evidence="10">Uncharacterized protein</fullName>
    </submittedName>
</protein>
<dbReference type="InterPro" id="IPR013848">
    <property type="entry name" value="Methylthiotransferase_N"/>
</dbReference>
<feature type="region of interest" description="Disordered" evidence="7">
    <location>
        <begin position="112"/>
        <end position="131"/>
    </location>
</feature>
<dbReference type="Pfam" id="PF00919">
    <property type="entry name" value="UPF0004"/>
    <property type="match status" value="1"/>
</dbReference>
<gene>
    <name evidence="10" type="ORF">METZ01_LOCUS87897</name>
</gene>
<evidence type="ECO:0000313" key="10">
    <source>
        <dbReference type="EMBL" id="SVA35043.1"/>
    </source>
</evidence>
<dbReference type="InterPro" id="IPR038135">
    <property type="entry name" value="Methylthiotransferase_N_sf"/>
</dbReference>
<feature type="non-terminal residue" evidence="10">
    <location>
        <position position="422"/>
    </location>
</feature>
<dbReference type="InterPro" id="IPR058240">
    <property type="entry name" value="rSAM_sf"/>
</dbReference>
<keyword evidence="4" id="KW-0479">Metal-binding</keyword>
<dbReference type="Pfam" id="PF04055">
    <property type="entry name" value="Radical_SAM"/>
    <property type="match status" value="1"/>
</dbReference>
<dbReference type="SUPFAM" id="SSF102114">
    <property type="entry name" value="Radical SAM enzymes"/>
    <property type="match status" value="1"/>
</dbReference>
<evidence type="ECO:0000259" key="9">
    <source>
        <dbReference type="PROSITE" id="PS51918"/>
    </source>
</evidence>
<dbReference type="SMART" id="SM00729">
    <property type="entry name" value="Elp3"/>
    <property type="match status" value="1"/>
</dbReference>
<evidence type="ECO:0000256" key="5">
    <source>
        <dbReference type="ARBA" id="ARBA00023004"/>
    </source>
</evidence>
<evidence type="ECO:0000256" key="1">
    <source>
        <dbReference type="ARBA" id="ARBA00001966"/>
    </source>
</evidence>
<feature type="compositionally biased region" description="Basic and acidic residues" evidence="7">
    <location>
        <begin position="118"/>
        <end position="127"/>
    </location>
</feature>
<dbReference type="PROSITE" id="PS51918">
    <property type="entry name" value="RADICAL_SAM"/>
    <property type="match status" value="1"/>
</dbReference>
<evidence type="ECO:0000256" key="3">
    <source>
        <dbReference type="ARBA" id="ARBA00022691"/>
    </source>
</evidence>
<evidence type="ECO:0000256" key="4">
    <source>
        <dbReference type="ARBA" id="ARBA00022723"/>
    </source>
</evidence>
<evidence type="ECO:0000259" key="8">
    <source>
        <dbReference type="PROSITE" id="PS51449"/>
    </source>
</evidence>
<evidence type="ECO:0000256" key="2">
    <source>
        <dbReference type="ARBA" id="ARBA00022485"/>
    </source>
</evidence>
<dbReference type="AlphaFoldDB" id="A0A381V6V9"/>
<dbReference type="PANTHER" id="PTHR43020">
    <property type="entry name" value="CDK5 REGULATORY SUBUNIT-ASSOCIATED PROTEIN 1"/>
    <property type="match status" value="1"/>
</dbReference>
<sequence>MKVLIETHGCKLNTADSQRLATEFVRSGYQLVPRGGVPDVFVLNSCTVTHVADKKARQSLRKARKNFPHAIVVAAGCYAESSKSDLEELSATDLVIPNTRKSEIVSIVTSRTGLESDGDSRGTDKSGKLPGRTRAAVKIQEGCDQVCSYCIVPKVRGRERSIPKADIVRQVQTLSRAGYKEVILTGTQLGSYGFEFDDTGLVDMVTSVLEQTDVQRLRISSLQPTEFSDELLSLWSGVGKNRLCPHFHIPLQSGSDRILTNMRRRYTADNFLSSVQMVKSVDPNCSVTTDVITGFPGESEEDHQRTVDVLHAAEIADAHIFPYSLRPGTSAAYFDHQVEVGIRMRRAENLRKLADTAAEMHRKKFVGSVRQVLWEGLSGITGLTDNYLRVHLQPGQVHEQMIDGADGLIENVRLTGLEGLQL</sequence>
<dbReference type="PANTHER" id="PTHR43020:SF2">
    <property type="entry name" value="MITOCHONDRIAL TRNA METHYLTHIOTRANSFERASE CDK5RAP1"/>
    <property type="match status" value="1"/>
</dbReference>
<evidence type="ECO:0000256" key="7">
    <source>
        <dbReference type="SAM" id="MobiDB-lite"/>
    </source>
</evidence>
<reference evidence="10" key="1">
    <citation type="submission" date="2018-05" db="EMBL/GenBank/DDBJ databases">
        <authorList>
            <person name="Lanie J.A."/>
            <person name="Ng W.-L."/>
            <person name="Kazmierczak K.M."/>
            <person name="Andrzejewski T.M."/>
            <person name="Davidsen T.M."/>
            <person name="Wayne K.J."/>
            <person name="Tettelin H."/>
            <person name="Glass J.I."/>
            <person name="Rusch D."/>
            <person name="Podicherti R."/>
            <person name="Tsui H.-C.T."/>
            <person name="Winkler M.E."/>
        </authorList>
    </citation>
    <scope>NUCLEOTIDE SEQUENCE</scope>
</reference>
<dbReference type="EMBL" id="UINC01007778">
    <property type="protein sequence ID" value="SVA35043.1"/>
    <property type="molecule type" value="Genomic_DNA"/>
</dbReference>
<dbReference type="Gene3D" id="3.80.30.20">
    <property type="entry name" value="tm_1862 like domain"/>
    <property type="match status" value="1"/>
</dbReference>
<dbReference type="InterPro" id="IPR007197">
    <property type="entry name" value="rSAM"/>
</dbReference>
<dbReference type="InterPro" id="IPR006467">
    <property type="entry name" value="MiaB-like_bact"/>
</dbReference>
<dbReference type="InterPro" id="IPR023404">
    <property type="entry name" value="rSAM_horseshoe"/>
</dbReference>
<proteinExistence type="predicted"/>
<dbReference type="PROSITE" id="PS01278">
    <property type="entry name" value="MTTASE_RADICAL"/>
    <property type="match status" value="1"/>
</dbReference>
<evidence type="ECO:0000256" key="6">
    <source>
        <dbReference type="ARBA" id="ARBA00023014"/>
    </source>
</evidence>
<dbReference type="NCBIfam" id="TIGR00089">
    <property type="entry name" value="MiaB/RimO family radical SAM methylthiotransferase"/>
    <property type="match status" value="1"/>
</dbReference>
<dbReference type="SFLD" id="SFLDG01061">
    <property type="entry name" value="methylthiotransferase"/>
    <property type="match status" value="1"/>
</dbReference>
<dbReference type="GO" id="GO:0051539">
    <property type="term" value="F:4 iron, 4 sulfur cluster binding"/>
    <property type="evidence" value="ECO:0007669"/>
    <property type="project" value="UniProtKB-KW"/>
</dbReference>
<accession>A0A381V6V9</accession>
<dbReference type="NCBIfam" id="TIGR01579">
    <property type="entry name" value="MiaB-like-C"/>
    <property type="match status" value="1"/>
</dbReference>
<organism evidence="10">
    <name type="scientific">marine metagenome</name>
    <dbReference type="NCBI Taxonomy" id="408172"/>
    <lineage>
        <taxon>unclassified sequences</taxon>
        <taxon>metagenomes</taxon>
        <taxon>ecological metagenomes</taxon>
    </lineage>
</organism>
<dbReference type="GO" id="GO:0035597">
    <property type="term" value="F:tRNA-2-methylthio-N(6)-dimethylallyladenosine(37) synthase activity"/>
    <property type="evidence" value="ECO:0007669"/>
    <property type="project" value="TreeGrafter"/>
</dbReference>